<keyword evidence="2" id="KW-0698">rRNA processing</keyword>
<reference evidence="8" key="3">
    <citation type="submission" date="2025-09" db="UniProtKB">
        <authorList>
            <consortium name="Ensembl"/>
        </authorList>
    </citation>
    <scope>IDENTIFICATION</scope>
</reference>
<evidence type="ECO:0000256" key="2">
    <source>
        <dbReference type="ARBA" id="ARBA00022552"/>
    </source>
</evidence>
<name>A0AAY4B2M8_9TELE</name>
<dbReference type="AlphaFoldDB" id="A0AAY4B2M8"/>
<keyword evidence="4 6" id="KW-0539">Nucleus</keyword>
<dbReference type="PANTHER" id="PTHR48414">
    <property type="entry name" value="POP5 HOMOLOG, RIBONUCLEASE P_MRP SUBUNIT"/>
    <property type="match status" value="1"/>
</dbReference>
<dbReference type="GO" id="GO:0006364">
    <property type="term" value="P:rRNA processing"/>
    <property type="evidence" value="ECO:0007669"/>
    <property type="project" value="UniProtKB-KW"/>
</dbReference>
<dbReference type="InterPro" id="IPR016819">
    <property type="entry name" value="RNase_P/MRP_POP5"/>
</dbReference>
<evidence type="ECO:0000313" key="8">
    <source>
        <dbReference type="Ensembl" id="ENSDCDP00010014975.1"/>
    </source>
</evidence>
<evidence type="ECO:0000256" key="6">
    <source>
        <dbReference type="PIRNR" id="PIRNR023803"/>
    </source>
</evidence>
<dbReference type="GeneID" id="114802447"/>
<protein>
    <recommendedName>
        <fullName evidence="5 6">Ribonuclease P/MRP protein subunit POP5</fullName>
    </recommendedName>
</protein>
<feature type="compositionally biased region" description="Acidic residues" evidence="7">
    <location>
        <begin position="154"/>
        <end position="172"/>
    </location>
</feature>
<reference evidence="8 9" key="1">
    <citation type="submission" date="2020-06" db="EMBL/GenBank/DDBJ databases">
        <authorList>
            <consortium name="Wellcome Sanger Institute Data Sharing"/>
        </authorList>
    </citation>
    <scope>NUCLEOTIDE SEQUENCE [LARGE SCALE GENOMIC DNA]</scope>
</reference>
<dbReference type="GO" id="GO:0005730">
    <property type="term" value="C:nucleolus"/>
    <property type="evidence" value="ECO:0007669"/>
    <property type="project" value="UniProtKB-SubCell"/>
</dbReference>
<dbReference type="PANTHER" id="PTHR48414:SF1">
    <property type="entry name" value="POP5 HOMOLOG, RIBONUCLEASE P_MRP SUBUNIT"/>
    <property type="match status" value="1"/>
</dbReference>
<organism evidence="8 9">
    <name type="scientific">Denticeps clupeoides</name>
    <name type="common">denticle herring</name>
    <dbReference type="NCBI Taxonomy" id="299321"/>
    <lineage>
        <taxon>Eukaryota</taxon>
        <taxon>Metazoa</taxon>
        <taxon>Chordata</taxon>
        <taxon>Craniata</taxon>
        <taxon>Vertebrata</taxon>
        <taxon>Euteleostomi</taxon>
        <taxon>Actinopterygii</taxon>
        <taxon>Neopterygii</taxon>
        <taxon>Teleostei</taxon>
        <taxon>Clupei</taxon>
        <taxon>Clupeiformes</taxon>
        <taxon>Denticipitoidei</taxon>
        <taxon>Denticipitidae</taxon>
        <taxon>Denticeps</taxon>
    </lineage>
</organism>
<evidence type="ECO:0000313" key="9">
    <source>
        <dbReference type="Proteomes" id="UP000694580"/>
    </source>
</evidence>
<dbReference type="InterPro" id="IPR002759">
    <property type="entry name" value="Pop5/Rpp14/Rnp2-like"/>
</dbReference>
<evidence type="ECO:0000256" key="4">
    <source>
        <dbReference type="ARBA" id="ARBA00023242"/>
    </source>
</evidence>
<dbReference type="Ensembl" id="ENSDCDT00010015780.1">
    <property type="protein sequence ID" value="ENSDCDP00010014975.1"/>
    <property type="gene ID" value="ENSDCDG00010006833.1"/>
</dbReference>
<dbReference type="Proteomes" id="UP000694580">
    <property type="component" value="Chromosome 13"/>
</dbReference>
<dbReference type="GO" id="GO:0030677">
    <property type="term" value="C:ribonuclease P complex"/>
    <property type="evidence" value="ECO:0007669"/>
    <property type="project" value="InterPro"/>
</dbReference>
<dbReference type="Gene3D" id="3.30.70.3250">
    <property type="entry name" value="Ribonuclease P, Pop5 subunit"/>
    <property type="match status" value="1"/>
</dbReference>
<accession>A0AAY4B2M8</accession>
<keyword evidence="9" id="KW-1185">Reference proteome</keyword>
<gene>
    <name evidence="8" type="primary">POP5</name>
</gene>
<dbReference type="GO" id="GO:0033204">
    <property type="term" value="F:ribonuclease P RNA binding"/>
    <property type="evidence" value="ECO:0007669"/>
    <property type="project" value="InterPro"/>
</dbReference>
<evidence type="ECO:0000256" key="3">
    <source>
        <dbReference type="ARBA" id="ARBA00022694"/>
    </source>
</evidence>
<proteinExistence type="inferred from homology"/>
<feature type="region of interest" description="Disordered" evidence="7">
    <location>
        <begin position="149"/>
        <end position="172"/>
    </location>
</feature>
<dbReference type="InterPro" id="IPR038085">
    <property type="entry name" value="Rnp2-like_sf"/>
</dbReference>
<comment type="subcellular location">
    <subcellularLocation>
        <location evidence="6">Nucleus</location>
        <location evidence="6">Nucleolus</location>
    </subcellularLocation>
</comment>
<evidence type="ECO:0000256" key="7">
    <source>
        <dbReference type="SAM" id="MobiDB-lite"/>
    </source>
</evidence>
<evidence type="ECO:0000256" key="1">
    <source>
        <dbReference type="ARBA" id="ARBA00010800"/>
    </source>
</evidence>
<dbReference type="SUPFAM" id="SSF160350">
    <property type="entry name" value="Rnp2-like"/>
    <property type="match status" value="1"/>
</dbReference>
<comment type="function">
    <text evidence="6">Component of ribonuclease P, a protein complex that generates mature tRNA molecules by cleaving their 5'-ends.</text>
</comment>
<dbReference type="GeneTree" id="ENSGT00390000012331"/>
<dbReference type="Pfam" id="PF01900">
    <property type="entry name" value="RNase_P_Rpp14"/>
    <property type="match status" value="1"/>
</dbReference>
<reference evidence="8" key="2">
    <citation type="submission" date="2025-08" db="UniProtKB">
        <authorList>
            <consortium name="Ensembl"/>
        </authorList>
    </citation>
    <scope>IDENTIFICATION</scope>
</reference>
<evidence type="ECO:0000256" key="5">
    <source>
        <dbReference type="ARBA" id="ARBA00044198"/>
    </source>
</evidence>
<dbReference type="GO" id="GO:0001682">
    <property type="term" value="P:tRNA 5'-leader removal"/>
    <property type="evidence" value="ECO:0007669"/>
    <property type="project" value="InterPro"/>
</dbReference>
<comment type="similarity">
    <text evidence="1 6">Belongs to the eukaryotic/archaeal RNase P protein component 2 family.</text>
</comment>
<sequence>MVRFKSRYLLCEVSVSERGGLQLLEERAVHQAVRSAVARSHGDYGAALLQLGFSVKYVNGPTGVVLLRCRKSHYRLVWSAVTFISSIESRRRKVQCSFNCIHVGGTIRTCQKFLARYSTQQLHRMLPECKTDEERLEVRRAVMSCTLVKKSRDDDDDDEEEDDDVEDEFPSS</sequence>
<dbReference type="RefSeq" id="XP_028857198.1">
    <property type="nucleotide sequence ID" value="XM_029001365.1"/>
</dbReference>
<keyword evidence="3 6" id="KW-0819">tRNA processing</keyword>
<dbReference type="PIRSF" id="PIRSF023803">
    <property type="entry name" value="Ribonuclease_P_prd"/>
    <property type="match status" value="1"/>
</dbReference>